<proteinExistence type="predicted"/>
<sequence>MAELVQGQSAPVGMKAEGFVDALHRVQQIAAKIDSIPHLNNSTPLVDPSVYGYGVQKQPLDDGVGNQLGALLHQRNFSKNRENQLLKIADNFCFVIFVCYFKCVSSGILFGAIPANSGTRMCCRAVTFQHGVFLFCFVCMSFYLQFFLLQQKVAWKS</sequence>
<feature type="transmembrane region" description="Helical" evidence="1">
    <location>
        <begin position="88"/>
        <end position="112"/>
    </location>
</feature>
<evidence type="ECO:0000313" key="2">
    <source>
        <dbReference type="Ensembl" id="ENSMMNP00015023062.1"/>
    </source>
</evidence>
<accession>A0A8C6C4Y1</accession>
<dbReference type="AlphaFoldDB" id="A0A8C6C4Y1"/>
<name>A0A8C6C4Y1_MONMO</name>
<dbReference type="GeneTree" id="ENSGT00940000156744"/>
<protein>
    <submittedName>
        <fullName evidence="2">Uncharacterized protein</fullName>
    </submittedName>
</protein>
<keyword evidence="1" id="KW-1133">Transmembrane helix</keyword>
<evidence type="ECO:0000256" key="1">
    <source>
        <dbReference type="SAM" id="Phobius"/>
    </source>
</evidence>
<reference evidence="2" key="2">
    <citation type="submission" date="2025-09" db="UniProtKB">
        <authorList>
            <consortium name="Ensembl"/>
        </authorList>
    </citation>
    <scope>IDENTIFICATION</scope>
</reference>
<organism evidence="2 3">
    <name type="scientific">Monodon monoceros</name>
    <name type="common">Narwhal</name>
    <name type="synonym">Ceratodon monodon</name>
    <dbReference type="NCBI Taxonomy" id="40151"/>
    <lineage>
        <taxon>Eukaryota</taxon>
        <taxon>Metazoa</taxon>
        <taxon>Chordata</taxon>
        <taxon>Craniata</taxon>
        <taxon>Vertebrata</taxon>
        <taxon>Euteleostomi</taxon>
        <taxon>Mammalia</taxon>
        <taxon>Eutheria</taxon>
        <taxon>Laurasiatheria</taxon>
        <taxon>Artiodactyla</taxon>
        <taxon>Whippomorpha</taxon>
        <taxon>Cetacea</taxon>
        <taxon>Odontoceti</taxon>
        <taxon>Monodontidae</taxon>
        <taxon>Monodon</taxon>
    </lineage>
</organism>
<keyword evidence="3" id="KW-1185">Reference proteome</keyword>
<evidence type="ECO:0000313" key="3">
    <source>
        <dbReference type="Proteomes" id="UP000694561"/>
    </source>
</evidence>
<reference evidence="2" key="1">
    <citation type="submission" date="2025-08" db="UniProtKB">
        <authorList>
            <consortium name="Ensembl"/>
        </authorList>
    </citation>
    <scope>IDENTIFICATION</scope>
</reference>
<feature type="transmembrane region" description="Helical" evidence="1">
    <location>
        <begin position="132"/>
        <end position="149"/>
    </location>
</feature>
<dbReference type="Ensembl" id="ENSMMNT00015025343.1">
    <property type="protein sequence ID" value="ENSMMNP00015023062.1"/>
    <property type="gene ID" value="ENSMMNG00015016941.1"/>
</dbReference>
<dbReference type="Proteomes" id="UP000694561">
    <property type="component" value="Unplaced"/>
</dbReference>
<keyword evidence="1" id="KW-0812">Transmembrane</keyword>
<keyword evidence="1" id="KW-0472">Membrane</keyword>